<dbReference type="AlphaFoldDB" id="A0A5J6MM41"/>
<name>A0A5J6MM41_9PROT</name>
<keyword evidence="3" id="KW-1185">Reference proteome</keyword>
<dbReference type="Proteomes" id="UP000326202">
    <property type="component" value="Chromosome"/>
</dbReference>
<dbReference type="EMBL" id="CP042906">
    <property type="protein sequence ID" value="QEX15806.1"/>
    <property type="molecule type" value="Genomic_DNA"/>
</dbReference>
<protein>
    <submittedName>
        <fullName evidence="2">Uncharacterized protein</fullName>
    </submittedName>
</protein>
<dbReference type="RefSeq" id="WP_151176227.1">
    <property type="nucleotide sequence ID" value="NZ_CP042906.1"/>
</dbReference>
<gene>
    <name evidence="2" type="ORF">FRZ44_10930</name>
</gene>
<feature type="transmembrane region" description="Helical" evidence="1">
    <location>
        <begin position="37"/>
        <end position="66"/>
    </location>
</feature>
<proteinExistence type="predicted"/>
<evidence type="ECO:0000313" key="3">
    <source>
        <dbReference type="Proteomes" id="UP000326202"/>
    </source>
</evidence>
<keyword evidence="1" id="KW-0812">Transmembrane</keyword>
<evidence type="ECO:0000256" key="1">
    <source>
        <dbReference type="SAM" id="Phobius"/>
    </source>
</evidence>
<feature type="transmembrane region" description="Helical" evidence="1">
    <location>
        <begin position="6"/>
        <end position="25"/>
    </location>
</feature>
<dbReference type="OrthoDB" id="9763887at2"/>
<dbReference type="KEGG" id="htq:FRZ44_10930"/>
<keyword evidence="1" id="KW-1133">Transmembrane helix</keyword>
<reference evidence="2 3" key="1">
    <citation type="submission" date="2019-08" db="EMBL/GenBank/DDBJ databases">
        <title>Hyperibacter terrae gen. nov., sp. nov. and Hyperibacter viscosus sp. nov., two new members in the family Rhodospirillaceae isolated from the rhizosphere of Hypericum perforatum.</title>
        <authorList>
            <person name="Noviana Z."/>
        </authorList>
    </citation>
    <scope>NUCLEOTIDE SEQUENCE [LARGE SCALE GENOMIC DNA]</scope>
    <source>
        <strain evidence="2 3">R5913</strain>
    </source>
</reference>
<evidence type="ECO:0000313" key="2">
    <source>
        <dbReference type="EMBL" id="QEX15806.1"/>
    </source>
</evidence>
<sequence>MRYLLNLPILVAAFGAGLFLYLAVLSDKPAGGDAQMGAALAIVFAAFLYTVGLAVALIGCVAAGGFDWIPVDGRGLRFVIVIAGFIAIGLLCFASISITMETTGSDQRWSHGVVVAARWVAIGMPAILILYAAWVVNAPLELRAAAAGRYGLFAGIAIFGALAGFVTIQEMVRWNRQAAADAAAEQAREDEAVQETRRNFAALTDTDPLFTWDIYVGYYNIPDDIRERALTRIAARPTLETDLTEALASGNSLWVQEALSLVGRVPFQPSNRLSEPVARAIDRLTSELAEEAKVGNPDGDQYIDHYRASLLSTVREAAVKMASGAGLDLSDRLDRLQTVVIEGYPKSSAASTFPGEVSAAKKQIAAALAARTP</sequence>
<feature type="transmembrane region" description="Helical" evidence="1">
    <location>
        <begin position="78"/>
        <end position="100"/>
    </location>
</feature>
<feature type="transmembrane region" description="Helical" evidence="1">
    <location>
        <begin position="147"/>
        <end position="168"/>
    </location>
</feature>
<organism evidence="2 3">
    <name type="scientific">Hypericibacter terrae</name>
    <dbReference type="NCBI Taxonomy" id="2602015"/>
    <lineage>
        <taxon>Bacteria</taxon>
        <taxon>Pseudomonadati</taxon>
        <taxon>Pseudomonadota</taxon>
        <taxon>Alphaproteobacteria</taxon>
        <taxon>Rhodospirillales</taxon>
        <taxon>Dongiaceae</taxon>
        <taxon>Hypericibacter</taxon>
    </lineage>
</organism>
<feature type="transmembrane region" description="Helical" evidence="1">
    <location>
        <begin position="112"/>
        <end position="135"/>
    </location>
</feature>
<keyword evidence="1" id="KW-0472">Membrane</keyword>
<accession>A0A5J6MM41</accession>